<comment type="subcellular location">
    <subcellularLocation>
        <location evidence="1">Cell membrane</location>
        <topology evidence="1">Multi-pass membrane protein</topology>
    </subcellularLocation>
    <subcellularLocation>
        <location evidence="6">Membrane</location>
        <topology evidence="6">Multi-pass membrane protein</topology>
    </subcellularLocation>
</comment>
<feature type="domain" description="MotA/TolQ/ExbB proton channel" evidence="8">
    <location>
        <begin position="153"/>
        <end position="262"/>
    </location>
</feature>
<evidence type="ECO:0000256" key="7">
    <source>
        <dbReference type="SAM" id="Phobius"/>
    </source>
</evidence>
<keyword evidence="6" id="KW-0653">Protein transport</keyword>
<name>A0A517QU54_9PLAN</name>
<comment type="similarity">
    <text evidence="6">Belongs to the exbB/tolQ family.</text>
</comment>
<feature type="transmembrane region" description="Helical" evidence="7">
    <location>
        <begin position="36"/>
        <end position="58"/>
    </location>
</feature>
<dbReference type="InterPro" id="IPR050790">
    <property type="entry name" value="ExbB/TolQ_transport"/>
</dbReference>
<gene>
    <name evidence="9" type="ORF">Mal48_44460</name>
</gene>
<dbReference type="AlphaFoldDB" id="A0A517QU54"/>
<reference evidence="9 10" key="1">
    <citation type="submission" date="2019-02" db="EMBL/GenBank/DDBJ databases">
        <title>Deep-cultivation of Planctomycetes and their phenomic and genomic characterization uncovers novel biology.</title>
        <authorList>
            <person name="Wiegand S."/>
            <person name="Jogler M."/>
            <person name="Boedeker C."/>
            <person name="Pinto D."/>
            <person name="Vollmers J."/>
            <person name="Rivas-Marin E."/>
            <person name="Kohn T."/>
            <person name="Peeters S.H."/>
            <person name="Heuer A."/>
            <person name="Rast P."/>
            <person name="Oberbeckmann S."/>
            <person name="Bunk B."/>
            <person name="Jeske O."/>
            <person name="Meyerdierks A."/>
            <person name="Storesund J.E."/>
            <person name="Kallscheuer N."/>
            <person name="Luecker S."/>
            <person name="Lage O.M."/>
            <person name="Pohl T."/>
            <person name="Merkel B.J."/>
            <person name="Hornburger P."/>
            <person name="Mueller R.-W."/>
            <person name="Bruemmer F."/>
            <person name="Labrenz M."/>
            <person name="Spormann A.M."/>
            <person name="Op den Camp H."/>
            <person name="Overmann J."/>
            <person name="Amann R."/>
            <person name="Jetten M.S.M."/>
            <person name="Mascher T."/>
            <person name="Medema M.H."/>
            <person name="Devos D.P."/>
            <person name="Kaster A.-K."/>
            <person name="Ovreas L."/>
            <person name="Rohde M."/>
            <person name="Galperin M.Y."/>
            <person name="Jogler C."/>
        </authorList>
    </citation>
    <scope>NUCLEOTIDE SEQUENCE [LARGE SCALE GENOMIC DNA]</scope>
    <source>
        <strain evidence="9 10">Mal48</strain>
    </source>
</reference>
<feature type="transmembrane region" description="Helical" evidence="7">
    <location>
        <begin position="229"/>
        <end position="250"/>
    </location>
</feature>
<dbReference type="EMBL" id="CP036267">
    <property type="protein sequence ID" value="QDT35170.1"/>
    <property type="molecule type" value="Genomic_DNA"/>
</dbReference>
<dbReference type="GO" id="GO:0017038">
    <property type="term" value="P:protein import"/>
    <property type="evidence" value="ECO:0007669"/>
    <property type="project" value="TreeGrafter"/>
</dbReference>
<keyword evidence="3 7" id="KW-0812">Transmembrane</keyword>
<dbReference type="RefSeq" id="WP_231739759.1">
    <property type="nucleotide sequence ID" value="NZ_CP036267.1"/>
</dbReference>
<evidence type="ECO:0000256" key="2">
    <source>
        <dbReference type="ARBA" id="ARBA00022475"/>
    </source>
</evidence>
<evidence type="ECO:0000256" key="3">
    <source>
        <dbReference type="ARBA" id="ARBA00022692"/>
    </source>
</evidence>
<evidence type="ECO:0000259" key="8">
    <source>
        <dbReference type="Pfam" id="PF01618"/>
    </source>
</evidence>
<evidence type="ECO:0000256" key="6">
    <source>
        <dbReference type="RuleBase" id="RU004057"/>
    </source>
</evidence>
<organism evidence="9 10">
    <name type="scientific">Thalassoglobus polymorphus</name>
    <dbReference type="NCBI Taxonomy" id="2527994"/>
    <lineage>
        <taxon>Bacteria</taxon>
        <taxon>Pseudomonadati</taxon>
        <taxon>Planctomycetota</taxon>
        <taxon>Planctomycetia</taxon>
        <taxon>Planctomycetales</taxon>
        <taxon>Planctomycetaceae</taxon>
        <taxon>Thalassoglobus</taxon>
    </lineage>
</organism>
<evidence type="ECO:0000256" key="5">
    <source>
        <dbReference type="ARBA" id="ARBA00023136"/>
    </source>
</evidence>
<dbReference type="PANTHER" id="PTHR30625:SF11">
    <property type="entry name" value="MOTA_TOLQ_EXBB PROTON CHANNEL DOMAIN-CONTAINING PROTEIN"/>
    <property type="match status" value="1"/>
</dbReference>
<dbReference type="GO" id="GO:0005886">
    <property type="term" value="C:plasma membrane"/>
    <property type="evidence" value="ECO:0007669"/>
    <property type="project" value="UniProtKB-SubCell"/>
</dbReference>
<keyword evidence="2" id="KW-1003">Cell membrane</keyword>
<evidence type="ECO:0000313" key="9">
    <source>
        <dbReference type="EMBL" id="QDT35170.1"/>
    </source>
</evidence>
<accession>A0A517QU54</accession>
<evidence type="ECO:0000256" key="1">
    <source>
        <dbReference type="ARBA" id="ARBA00004651"/>
    </source>
</evidence>
<dbReference type="Proteomes" id="UP000315724">
    <property type="component" value="Chromosome"/>
</dbReference>
<dbReference type="KEGG" id="tpol:Mal48_44460"/>
<dbReference type="Pfam" id="PF01618">
    <property type="entry name" value="MotA_ExbB"/>
    <property type="match status" value="1"/>
</dbReference>
<keyword evidence="5 7" id="KW-0472">Membrane</keyword>
<keyword evidence="6" id="KW-0813">Transport</keyword>
<proteinExistence type="inferred from homology"/>
<dbReference type="InterPro" id="IPR002898">
    <property type="entry name" value="MotA_ExbB_proton_chnl"/>
</dbReference>
<feature type="transmembrane region" description="Helical" evidence="7">
    <location>
        <begin position="70"/>
        <end position="88"/>
    </location>
</feature>
<keyword evidence="10" id="KW-1185">Reference proteome</keyword>
<feature type="transmembrane region" description="Helical" evidence="7">
    <location>
        <begin position="181"/>
        <end position="209"/>
    </location>
</feature>
<keyword evidence="4 7" id="KW-1133">Transmembrane helix</keyword>
<evidence type="ECO:0000313" key="10">
    <source>
        <dbReference type="Proteomes" id="UP000315724"/>
    </source>
</evidence>
<sequence length="287" mass="31985">MTLSTKTEDEKLVWFRSDPEQKMMFQGGRFTRVNKFCSLLLAVIGTVLFFLILIPLHSTYFAAMFTQRGAVPYVIVLFFNWSISILALKASKLRLQRAALKCPLIPSNPEFVLSPSTVGEVTKRMYEFVDEPRQFLLFNRIDIALSNLRNLGRVSDLDEILRSQGVQDESIVESSYSLINAFVWAIPVLGFIGTVQGLSLSIGGFGAVLAKTQELSEIKSSLQNVTGGLSVAFETTLQGLIAALVVQLVLSFVKSKEEEFLDDCSEYCVRNIVGRLRLTPFEMDSAS</sequence>
<dbReference type="PANTHER" id="PTHR30625">
    <property type="entry name" value="PROTEIN TOLQ"/>
    <property type="match status" value="1"/>
</dbReference>
<protein>
    <submittedName>
        <fullName evidence="9">MotA/TolQ/ExbB proton channel family protein</fullName>
    </submittedName>
</protein>
<evidence type="ECO:0000256" key="4">
    <source>
        <dbReference type="ARBA" id="ARBA00022989"/>
    </source>
</evidence>